<dbReference type="Pfam" id="PF01063">
    <property type="entry name" value="Aminotran_4"/>
    <property type="match status" value="1"/>
</dbReference>
<keyword evidence="13" id="KW-0032">Aminotransferase</keyword>
<dbReference type="InterPro" id="IPR018300">
    <property type="entry name" value="Aminotrans_IV_CS"/>
</dbReference>
<evidence type="ECO:0000256" key="12">
    <source>
        <dbReference type="RuleBase" id="RU004516"/>
    </source>
</evidence>
<dbReference type="SUPFAM" id="SSF56752">
    <property type="entry name" value="D-aminoacid aminotransferase-like PLP-dependent enzymes"/>
    <property type="match status" value="1"/>
</dbReference>
<comment type="similarity">
    <text evidence="5 11">Belongs to the class-IV pyridoxal-phosphate-dependent aminotransferase family.</text>
</comment>
<comment type="pathway">
    <text evidence="4">Amino-acid biosynthesis; L-leucine biosynthesis; L-leucine from 3-methyl-2-oxobutanoate: step 4/4.</text>
</comment>
<dbReference type="PROSITE" id="PS00770">
    <property type="entry name" value="AA_TRANSFER_CLASS_4"/>
    <property type="match status" value="1"/>
</dbReference>
<keyword evidence="13" id="KW-0808">Transferase</keyword>
<evidence type="ECO:0000256" key="7">
    <source>
        <dbReference type="ARBA" id="ARBA00022898"/>
    </source>
</evidence>
<dbReference type="PANTHER" id="PTHR42743">
    <property type="entry name" value="AMINO-ACID AMINOTRANSFERASE"/>
    <property type="match status" value="1"/>
</dbReference>
<evidence type="ECO:0000256" key="6">
    <source>
        <dbReference type="ARBA" id="ARBA00013053"/>
    </source>
</evidence>
<name>A0ABW4ZDT6_9BACT</name>
<evidence type="ECO:0000313" key="13">
    <source>
        <dbReference type="EMBL" id="MFD2159792.1"/>
    </source>
</evidence>
<evidence type="ECO:0000256" key="10">
    <source>
        <dbReference type="ARBA" id="ARBA00049229"/>
    </source>
</evidence>
<comment type="pathway">
    <text evidence="2">Amino-acid biosynthesis; L-isoleucine biosynthesis; L-isoleucine from 2-oxobutanoate: step 4/4.</text>
</comment>
<dbReference type="InterPro" id="IPR036038">
    <property type="entry name" value="Aminotransferase-like"/>
</dbReference>
<evidence type="ECO:0000256" key="3">
    <source>
        <dbReference type="ARBA" id="ARBA00004931"/>
    </source>
</evidence>
<dbReference type="InterPro" id="IPR001544">
    <property type="entry name" value="Aminotrans_IV"/>
</dbReference>
<keyword evidence="14" id="KW-1185">Reference proteome</keyword>
<evidence type="ECO:0000256" key="2">
    <source>
        <dbReference type="ARBA" id="ARBA00004824"/>
    </source>
</evidence>
<dbReference type="InterPro" id="IPR043132">
    <property type="entry name" value="BCAT-like_C"/>
</dbReference>
<dbReference type="RefSeq" id="WP_377178429.1">
    <property type="nucleotide sequence ID" value="NZ_JBHUJB010000051.1"/>
</dbReference>
<comment type="pathway">
    <text evidence="3">Amino-acid biosynthesis; L-valine biosynthesis; L-valine from pyruvate: step 4/4.</text>
</comment>
<comment type="catalytic activity">
    <reaction evidence="10">
        <text>L-leucine + 2-oxoglutarate = 4-methyl-2-oxopentanoate + L-glutamate</text>
        <dbReference type="Rhea" id="RHEA:18321"/>
        <dbReference type="ChEBI" id="CHEBI:16810"/>
        <dbReference type="ChEBI" id="CHEBI:17865"/>
        <dbReference type="ChEBI" id="CHEBI:29985"/>
        <dbReference type="ChEBI" id="CHEBI:57427"/>
        <dbReference type="EC" id="2.6.1.42"/>
    </reaction>
</comment>
<dbReference type="Gene3D" id="3.30.470.10">
    <property type="match status" value="1"/>
</dbReference>
<dbReference type="Proteomes" id="UP001597389">
    <property type="component" value="Unassembled WGS sequence"/>
</dbReference>
<evidence type="ECO:0000256" key="1">
    <source>
        <dbReference type="ARBA" id="ARBA00001933"/>
    </source>
</evidence>
<dbReference type="EMBL" id="JBHUJB010000051">
    <property type="protein sequence ID" value="MFD2159792.1"/>
    <property type="molecule type" value="Genomic_DNA"/>
</dbReference>
<proteinExistence type="inferred from homology"/>
<dbReference type="GO" id="GO:0008483">
    <property type="term" value="F:transaminase activity"/>
    <property type="evidence" value="ECO:0007669"/>
    <property type="project" value="UniProtKB-KW"/>
</dbReference>
<dbReference type="InterPro" id="IPR050571">
    <property type="entry name" value="Class-IV_PLP-Dep_Aminotrnsfr"/>
</dbReference>
<accession>A0ABW4ZDT6</accession>
<dbReference type="Gene3D" id="3.20.10.10">
    <property type="entry name" value="D-amino Acid Aminotransferase, subunit A, domain 2"/>
    <property type="match status" value="1"/>
</dbReference>
<reference evidence="14" key="1">
    <citation type="journal article" date="2019" name="Int. J. Syst. Evol. Microbiol.">
        <title>The Global Catalogue of Microorganisms (GCM) 10K type strain sequencing project: providing services to taxonomists for standard genome sequencing and annotation.</title>
        <authorList>
            <consortium name="The Broad Institute Genomics Platform"/>
            <consortium name="The Broad Institute Genome Sequencing Center for Infectious Disease"/>
            <person name="Wu L."/>
            <person name="Ma J."/>
        </authorList>
    </citation>
    <scope>NUCLEOTIDE SEQUENCE [LARGE SCALE GENOMIC DNA]</scope>
    <source>
        <strain evidence="14">CCUG 57942</strain>
    </source>
</reference>
<dbReference type="InterPro" id="IPR043131">
    <property type="entry name" value="BCAT-like_N"/>
</dbReference>
<evidence type="ECO:0000256" key="8">
    <source>
        <dbReference type="ARBA" id="ARBA00048212"/>
    </source>
</evidence>
<keyword evidence="7 12" id="KW-0663">Pyridoxal phosphate</keyword>
<protein>
    <recommendedName>
        <fullName evidence="6">branched-chain-amino-acid transaminase</fullName>
        <ecNumber evidence="6">2.6.1.42</ecNumber>
    </recommendedName>
</protein>
<dbReference type="PANTHER" id="PTHR42743:SF11">
    <property type="entry name" value="AMINODEOXYCHORISMATE LYASE"/>
    <property type="match status" value="1"/>
</dbReference>
<comment type="catalytic activity">
    <reaction evidence="8">
        <text>L-valine + 2-oxoglutarate = 3-methyl-2-oxobutanoate + L-glutamate</text>
        <dbReference type="Rhea" id="RHEA:24813"/>
        <dbReference type="ChEBI" id="CHEBI:11851"/>
        <dbReference type="ChEBI" id="CHEBI:16810"/>
        <dbReference type="ChEBI" id="CHEBI:29985"/>
        <dbReference type="ChEBI" id="CHEBI:57762"/>
        <dbReference type="EC" id="2.6.1.42"/>
    </reaction>
</comment>
<comment type="cofactor">
    <cofactor evidence="1 12">
        <name>pyridoxal 5'-phosphate</name>
        <dbReference type="ChEBI" id="CHEBI:597326"/>
    </cofactor>
</comment>
<comment type="catalytic activity">
    <reaction evidence="9">
        <text>L-isoleucine + 2-oxoglutarate = (S)-3-methyl-2-oxopentanoate + L-glutamate</text>
        <dbReference type="Rhea" id="RHEA:24801"/>
        <dbReference type="ChEBI" id="CHEBI:16810"/>
        <dbReference type="ChEBI" id="CHEBI:29985"/>
        <dbReference type="ChEBI" id="CHEBI:35146"/>
        <dbReference type="ChEBI" id="CHEBI:58045"/>
        <dbReference type="EC" id="2.6.1.42"/>
    </reaction>
</comment>
<dbReference type="EC" id="2.6.1.42" evidence="6"/>
<sequence>MIWVDGEFKKDGKLEISTTAQGLSLGMGVFETLLARKGRVQFFNEHLRRLSEAAIKMGFAEPDRVLLKAAVEEIVSGWGEELARVRISIYGLTEEDSSTVVEVSAVPARGSEVVLVESSFRVNEWGALVGVKSTSYGMNVLALREARAMGGDEALMLNSAGCVCEGATSNIFWMIGDRLHTPALETGCLPGVTRRKVIEACGVMGIEVQEVSVGKEALEEAEGIFITNALRGVHRVSCYAGRTLQDPKVDSVIARIQNAYQELAQNHE</sequence>
<comment type="caution">
    <text evidence="13">The sequence shown here is derived from an EMBL/GenBank/DDBJ whole genome shotgun (WGS) entry which is preliminary data.</text>
</comment>
<evidence type="ECO:0000256" key="5">
    <source>
        <dbReference type="ARBA" id="ARBA00009320"/>
    </source>
</evidence>
<organism evidence="13 14">
    <name type="scientific">Rubritalea tangerina</name>
    <dbReference type="NCBI Taxonomy" id="430798"/>
    <lineage>
        <taxon>Bacteria</taxon>
        <taxon>Pseudomonadati</taxon>
        <taxon>Verrucomicrobiota</taxon>
        <taxon>Verrucomicrobiia</taxon>
        <taxon>Verrucomicrobiales</taxon>
        <taxon>Rubritaleaceae</taxon>
        <taxon>Rubritalea</taxon>
    </lineage>
</organism>
<evidence type="ECO:0000313" key="14">
    <source>
        <dbReference type="Proteomes" id="UP001597389"/>
    </source>
</evidence>
<evidence type="ECO:0000256" key="9">
    <source>
        <dbReference type="ARBA" id="ARBA00048798"/>
    </source>
</evidence>
<evidence type="ECO:0000256" key="11">
    <source>
        <dbReference type="RuleBase" id="RU004106"/>
    </source>
</evidence>
<evidence type="ECO:0000256" key="4">
    <source>
        <dbReference type="ARBA" id="ARBA00005072"/>
    </source>
</evidence>
<gene>
    <name evidence="13" type="ORF">ACFSW8_12855</name>
</gene>